<keyword evidence="7" id="KW-1133">Transmembrane helix</keyword>
<keyword evidence="3 6" id="KW-0349">Heme</keyword>
<evidence type="ECO:0000256" key="3">
    <source>
        <dbReference type="ARBA" id="ARBA00022617"/>
    </source>
</evidence>
<evidence type="ECO:0000256" key="5">
    <source>
        <dbReference type="ARBA" id="ARBA00023004"/>
    </source>
</evidence>
<evidence type="ECO:0000313" key="8">
    <source>
        <dbReference type="EMBL" id="CAF9928489.1"/>
    </source>
</evidence>
<proteinExistence type="inferred from homology"/>
<dbReference type="OrthoDB" id="3366823at2759"/>
<dbReference type="AlphaFoldDB" id="A0A8H3FPX6"/>
<dbReference type="GO" id="GO:0020037">
    <property type="term" value="F:heme binding"/>
    <property type="evidence" value="ECO:0007669"/>
    <property type="project" value="InterPro"/>
</dbReference>
<evidence type="ECO:0000256" key="4">
    <source>
        <dbReference type="ARBA" id="ARBA00022723"/>
    </source>
</evidence>
<reference evidence="8" key="1">
    <citation type="submission" date="2021-03" db="EMBL/GenBank/DDBJ databases">
        <authorList>
            <person name="Tagirdzhanova G."/>
        </authorList>
    </citation>
    <scope>NUCLEOTIDE SEQUENCE</scope>
</reference>
<gene>
    <name evidence="8" type="ORF">HETSPECPRED_006861</name>
</gene>
<dbReference type="InterPro" id="IPR002403">
    <property type="entry name" value="Cyt_P450_E_grp-IV"/>
</dbReference>
<dbReference type="InterPro" id="IPR050529">
    <property type="entry name" value="CYP450_sterol_14alpha_dmase"/>
</dbReference>
<accession>A0A8H3FPX6</accession>
<dbReference type="PRINTS" id="PR00465">
    <property type="entry name" value="EP450IV"/>
</dbReference>
<dbReference type="EMBL" id="CAJPDS010000048">
    <property type="protein sequence ID" value="CAF9928489.1"/>
    <property type="molecule type" value="Genomic_DNA"/>
</dbReference>
<comment type="similarity">
    <text evidence="2">Belongs to the cytochrome P450 family.</text>
</comment>
<feature type="transmembrane region" description="Helical" evidence="7">
    <location>
        <begin position="12"/>
        <end position="35"/>
    </location>
</feature>
<dbReference type="CDD" id="cd11040">
    <property type="entry name" value="CYP7_CYP8-like"/>
    <property type="match status" value="1"/>
</dbReference>
<keyword evidence="4 6" id="KW-0479">Metal-binding</keyword>
<evidence type="ECO:0000256" key="1">
    <source>
        <dbReference type="ARBA" id="ARBA00001971"/>
    </source>
</evidence>
<comment type="cofactor">
    <cofactor evidence="1 6">
        <name>heme</name>
        <dbReference type="ChEBI" id="CHEBI:30413"/>
    </cofactor>
</comment>
<dbReference type="InterPro" id="IPR036396">
    <property type="entry name" value="Cyt_P450_sf"/>
</dbReference>
<keyword evidence="7" id="KW-0812">Transmembrane</keyword>
<dbReference type="PANTHER" id="PTHR24304:SF2">
    <property type="entry name" value="24-HYDROXYCHOLESTEROL 7-ALPHA-HYDROXYLASE"/>
    <property type="match status" value="1"/>
</dbReference>
<evidence type="ECO:0008006" key="10">
    <source>
        <dbReference type="Google" id="ProtNLM"/>
    </source>
</evidence>
<dbReference type="GO" id="GO:0005506">
    <property type="term" value="F:iron ion binding"/>
    <property type="evidence" value="ECO:0007669"/>
    <property type="project" value="InterPro"/>
</dbReference>
<dbReference type="Pfam" id="PF00067">
    <property type="entry name" value="p450"/>
    <property type="match status" value="2"/>
</dbReference>
<sequence>MENMEITLFNSGVIYDSRIIACVSLTLISLTTYFVTSINSSFSLRQKKRRKAPPGVPYWIPIVGNLFSFLWNRCLFLDKAVENYGYSTPLLLRLGPVKLYFVSGADHYLKLFSNRASRSTNTKAAVLFALENLFGTPKSILPFYAADNSGVNANPLPGTNVKPEHRITYFQARAAHRHLSGPGLAHMTELYLNFLKKRVVGDQIGSEWVYLPNLYQFLQVEVFAAAVEAMCGSYILPTSSTFISDFWEFVDTVPTLFKGLPRWMSPRPYRVRGRLLDAIKRWHKFAHEHSDCSKTGTEDPEWEPYFGSKLMRARQEYSRITGFMNVDALAAEDLGLLFATNTNSIPSLTWFIYEICRDPSLKSRVEKEIEVCRALSVETDEILFDINKLCSQPLLQSIYAETLRLRVALIVTRTPERKDLDIGDWVFPPDRVIAFSSRAGAMNPHVWNVGNKETPHPLDEFWAERFLIYPNDPTSGPCRKQVDDERCLNDGSVPSQTDPGEGPIFSMEGVTGGWIPYGGGQRMCPGRHFAKQEIIGTLALLLTYYEIELEVQKARTPKCDMKFFPFGGLPPTMEIPFRMRRRVNEAEN</sequence>
<keyword evidence="5 6" id="KW-0408">Iron</keyword>
<dbReference type="Proteomes" id="UP000664521">
    <property type="component" value="Unassembled WGS sequence"/>
</dbReference>
<dbReference type="PANTHER" id="PTHR24304">
    <property type="entry name" value="CYTOCHROME P450 FAMILY 7"/>
    <property type="match status" value="1"/>
</dbReference>
<feature type="transmembrane region" description="Helical" evidence="7">
    <location>
        <begin position="56"/>
        <end position="72"/>
    </location>
</feature>
<evidence type="ECO:0000256" key="2">
    <source>
        <dbReference type="ARBA" id="ARBA00010617"/>
    </source>
</evidence>
<evidence type="ECO:0000313" key="9">
    <source>
        <dbReference type="Proteomes" id="UP000664521"/>
    </source>
</evidence>
<comment type="caution">
    <text evidence="8">The sequence shown here is derived from an EMBL/GenBank/DDBJ whole genome shotgun (WGS) entry which is preliminary data.</text>
</comment>
<keyword evidence="7" id="KW-0472">Membrane</keyword>
<dbReference type="GO" id="GO:0016705">
    <property type="term" value="F:oxidoreductase activity, acting on paired donors, with incorporation or reduction of molecular oxygen"/>
    <property type="evidence" value="ECO:0007669"/>
    <property type="project" value="InterPro"/>
</dbReference>
<dbReference type="GO" id="GO:0008395">
    <property type="term" value="F:steroid hydroxylase activity"/>
    <property type="evidence" value="ECO:0007669"/>
    <property type="project" value="TreeGrafter"/>
</dbReference>
<dbReference type="InterPro" id="IPR001128">
    <property type="entry name" value="Cyt_P450"/>
</dbReference>
<organism evidence="8 9">
    <name type="scientific">Heterodermia speciosa</name>
    <dbReference type="NCBI Taxonomy" id="116794"/>
    <lineage>
        <taxon>Eukaryota</taxon>
        <taxon>Fungi</taxon>
        <taxon>Dikarya</taxon>
        <taxon>Ascomycota</taxon>
        <taxon>Pezizomycotina</taxon>
        <taxon>Lecanoromycetes</taxon>
        <taxon>OSLEUM clade</taxon>
        <taxon>Lecanoromycetidae</taxon>
        <taxon>Caliciales</taxon>
        <taxon>Physciaceae</taxon>
        <taxon>Heterodermia</taxon>
    </lineage>
</organism>
<evidence type="ECO:0000256" key="7">
    <source>
        <dbReference type="SAM" id="Phobius"/>
    </source>
</evidence>
<feature type="binding site" description="axial binding residue" evidence="6">
    <location>
        <position position="524"/>
    </location>
    <ligand>
        <name>heme</name>
        <dbReference type="ChEBI" id="CHEBI:30413"/>
    </ligand>
    <ligandPart>
        <name>Fe</name>
        <dbReference type="ChEBI" id="CHEBI:18248"/>
    </ligandPart>
</feature>
<evidence type="ECO:0000256" key="6">
    <source>
        <dbReference type="PIRSR" id="PIRSR602403-1"/>
    </source>
</evidence>
<dbReference type="SUPFAM" id="SSF48264">
    <property type="entry name" value="Cytochrome P450"/>
    <property type="match status" value="1"/>
</dbReference>
<name>A0A8H3FPX6_9LECA</name>
<protein>
    <recommendedName>
        <fullName evidence="10">Cytochrome P450</fullName>
    </recommendedName>
</protein>
<keyword evidence="9" id="KW-1185">Reference proteome</keyword>
<dbReference type="Gene3D" id="1.10.630.10">
    <property type="entry name" value="Cytochrome P450"/>
    <property type="match status" value="1"/>
</dbReference>